<dbReference type="OrthoDB" id="6235974at2759"/>
<feature type="compositionally biased region" description="Basic and acidic residues" evidence="1">
    <location>
        <begin position="163"/>
        <end position="181"/>
    </location>
</feature>
<evidence type="ECO:0000256" key="1">
    <source>
        <dbReference type="SAM" id="MobiDB-lite"/>
    </source>
</evidence>
<dbReference type="EMBL" id="JAFBMS010000003">
    <property type="protein sequence ID" value="KAG9353656.1"/>
    <property type="molecule type" value="Genomic_DNA"/>
</dbReference>
<feature type="compositionally biased region" description="Polar residues" evidence="1">
    <location>
        <begin position="1"/>
        <end position="11"/>
    </location>
</feature>
<dbReference type="Proteomes" id="UP000824540">
    <property type="component" value="Unassembled WGS sequence"/>
</dbReference>
<organism evidence="2 3">
    <name type="scientific">Albula glossodonta</name>
    <name type="common">roundjaw bonefish</name>
    <dbReference type="NCBI Taxonomy" id="121402"/>
    <lineage>
        <taxon>Eukaryota</taxon>
        <taxon>Metazoa</taxon>
        <taxon>Chordata</taxon>
        <taxon>Craniata</taxon>
        <taxon>Vertebrata</taxon>
        <taxon>Euteleostomi</taxon>
        <taxon>Actinopterygii</taxon>
        <taxon>Neopterygii</taxon>
        <taxon>Teleostei</taxon>
        <taxon>Albuliformes</taxon>
        <taxon>Albulidae</taxon>
        <taxon>Albula</taxon>
    </lineage>
</organism>
<evidence type="ECO:0000313" key="2">
    <source>
        <dbReference type="EMBL" id="KAG9353656.1"/>
    </source>
</evidence>
<protein>
    <submittedName>
        <fullName evidence="2">Uncharacterized protein</fullName>
    </submittedName>
</protein>
<feature type="region of interest" description="Disordered" evidence="1">
    <location>
        <begin position="1"/>
        <end position="33"/>
    </location>
</feature>
<comment type="caution">
    <text evidence="2">The sequence shown here is derived from an EMBL/GenBank/DDBJ whole genome shotgun (WGS) entry which is preliminary data.</text>
</comment>
<feature type="region of interest" description="Disordered" evidence="1">
    <location>
        <begin position="142"/>
        <end position="198"/>
    </location>
</feature>
<dbReference type="AlphaFoldDB" id="A0A8T2PQN4"/>
<reference evidence="2" key="1">
    <citation type="thesis" date="2021" institute="BYU ScholarsArchive" country="Provo, UT, USA">
        <title>Applications of and Algorithms for Genome Assembly and Genomic Analyses with an Emphasis on Marine Teleosts.</title>
        <authorList>
            <person name="Pickett B.D."/>
        </authorList>
    </citation>
    <scope>NUCLEOTIDE SEQUENCE</scope>
    <source>
        <strain evidence="2">HI-2016</strain>
    </source>
</reference>
<name>A0A8T2PQN4_9TELE</name>
<sequence>MGSSDPVTEVTQGDPIRIRHSHSPRSFRQYRRSQCSDGERSVLSEVNGSWDNLLQVLRSGVRLPASQFPAMVRGSVRLVVRQQCEKKRERRHVNQRSESHSCQGECCGLGFFTPVPADEVLPPLMPLSFLFSTASSRTDLVPPLPVTRTADAHGSSTPSSQQKKNESKDSLSDSRDLEGKGSSKPVKSVHTPRTKAET</sequence>
<accession>A0A8T2PQN4</accession>
<keyword evidence="3" id="KW-1185">Reference proteome</keyword>
<feature type="compositionally biased region" description="Basic residues" evidence="1">
    <location>
        <begin position="18"/>
        <end position="31"/>
    </location>
</feature>
<proteinExistence type="predicted"/>
<evidence type="ECO:0000313" key="3">
    <source>
        <dbReference type="Proteomes" id="UP000824540"/>
    </source>
</evidence>
<gene>
    <name evidence="2" type="ORF">JZ751_011778</name>
</gene>